<dbReference type="AlphaFoldDB" id="A0A011PIY9"/>
<sequence>MHDDHFQELGRRFLEHAGDADFVLALDLAALHAGQLAIGSEGVCGELQAAIEKHLGRRIGVAQEAVLERQRVVVQGSIAAYRVCARISGAQHRFERALGNRRAHLLLQIVRVARQIAQGQHAQQTSASTLCSQASMSCNSS</sequence>
<evidence type="ECO:0000313" key="1">
    <source>
        <dbReference type="EMBL" id="EXI76992.1"/>
    </source>
</evidence>
<dbReference type="EMBL" id="JEMX01000137">
    <property type="protein sequence ID" value="EXI76992.1"/>
    <property type="molecule type" value="Genomic_DNA"/>
</dbReference>
<reference evidence="1 2" key="1">
    <citation type="submission" date="2014-02" db="EMBL/GenBank/DDBJ databases">
        <title>Expanding our view of genomic diversity in Candidatus Accumulibacter clades.</title>
        <authorList>
            <person name="Skennerton C.T."/>
            <person name="Barr J.J."/>
            <person name="Slater F.R."/>
            <person name="Bond P.L."/>
            <person name="Tyson G.W."/>
        </authorList>
    </citation>
    <scope>NUCLEOTIDE SEQUENCE [LARGE SCALE GENOMIC DNA]</scope>
    <source>
        <strain evidence="2">BA-92</strain>
    </source>
</reference>
<comment type="caution">
    <text evidence="1">The sequence shown here is derived from an EMBL/GenBank/DDBJ whole genome shotgun (WGS) entry which is preliminary data.</text>
</comment>
<organism evidence="1 2">
    <name type="scientific">Candidatus Accumulibacter appositus</name>
    <dbReference type="NCBI Taxonomy" id="1454003"/>
    <lineage>
        <taxon>Bacteria</taxon>
        <taxon>Pseudomonadati</taxon>
        <taxon>Pseudomonadota</taxon>
        <taxon>Betaproteobacteria</taxon>
        <taxon>Candidatus Accumulibacter</taxon>
    </lineage>
</organism>
<gene>
    <name evidence="1" type="ORF">AW10_04117</name>
</gene>
<name>A0A011PIY9_9PROT</name>
<accession>A0A011PIY9</accession>
<proteinExistence type="predicted"/>
<protein>
    <submittedName>
        <fullName evidence="1">Uncharacterized protein</fullName>
    </submittedName>
</protein>
<dbReference type="Proteomes" id="UP000021816">
    <property type="component" value="Unassembled WGS sequence"/>
</dbReference>
<evidence type="ECO:0000313" key="2">
    <source>
        <dbReference type="Proteomes" id="UP000021816"/>
    </source>
</evidence>